<gene>
    <name evidence="3" type="ORF">D3Z33_05845</name>
</gene>
<keyword evidence="4" id="KW-1185">Reference proteome</keyword>
<feature type="transmembrane region" description="Helical" evidence="2">
    <location>
        <begin position="39"/>
        <end position="60"/>
    </location>
</feature>
<dbReference type="GO" id="GO:0005886">
    <property type="term" value="C:plasma membrane"/>
    <property type="evidence" value="ECO:0007669"/>
    <property type="project" value="UniProtKB-SubCell"/>
</dbReference>
<dbReference type="PRINTS" id="PR01988">
    <property type="entry name" value="EXPORTERBACE"/>
</dbReference>
<dbReference type="PANTHER" id="PTHR23518:SF2">
    <property type="entry name" value="MAJOR FACILITATOR SUPERFAMILY TRANSPORTER"/>
    <property type="match status" value="1"/>
</dbReference>
<evidence type="ECO:0000313" key="3">
    <source>
        <dbReference type="EMBL" id="NBI06382.1"/>
    </source>
</evidence>
<dbReference type="AlphaFoldDB" id="A0A845QZ01"/>
<keyword evidence="2" id="KW-0812">Transmembrane</keyword>
<feature type="transmembrane region" description="Helical" evidence="2">
    <location>
        <begin position="161"/>
        <end position="178"/>
    </location>
</feature>
<dbReference type="PANTHER" id="PTHR23518">
    <property type="entry name" value="C-METHYLTRANSFERASE"/>
    <property type="match status" value="1"/>
</dbReference>
<evidence type="ECO:0000256" key="2">
    <source>
        <dbReference type="SAM" id="Phobius"/>
    </source>
</evidence>
<dbReference type="SUPFAM" id="SSF103473">
    <property type="entry name" value="MFS general substrate transporter"/>
    <property type="match status" value="1"/>
</dbReference>
<dbReference type="InterPro" id="IPR022324">
    <property type="entry name" value="Bacilysin_exporter_BacE_put"/>
</dbReference>
<dbReference type="EMBL" id="QXXA01000006">
    <property type="protein sequence ID" value="NBI06382.1"/>
    <property type="molecule type" value="Genomic_DNA"/>
</dbReference>
<keyword evidence="2" id="KW-0472">Membrane</keyword>
<dbReference type="GO" id="GO:0022857">
    <property type="term" value="F:transmembrane transporter activity"/>
    <property type="evidence" value="ECO:0007669"/>
    <property type="project" value="InterPro"/>
</dbReference>
<evidence type="ECO:0000313" key="4">
    <source>
        <dbReference type="Proteomes" id="UP000467132"/>
    </source>
</evidence>
<evidence type="ECO:0000256" key="1">
    <source>
        <dbReference type="ARBA" id="ARBA00004651"/>
    </source>
</evidence>
<dbReference type="Gene3D" id="1.20.1250.20">
    <property type="entry name" value="MFS general substrate transporter like domains"/>
    <property type="match status" value="2"/>
</dbReference>
<feature type="transmembrane region" description="Helical" evidence="2">
    <location>
        <begin position="352"/>
        <end position="371"/>
    </location>
</feature>
<dbReference type="Proteomes" id="UP000467132">
    <property type="component" value="Unassembled WGS sequence"/>
</dbReference>
<dbReference type="InterPro" id="IPR036259">
    <property type="entry name" value="MFS_trans_sf"/>
</dbReference>
<dbReference type="Pfam" id="PF07690">
    <property type="entry name" value="MFS_1"/>
    <property type="match status" value="1"/>
</dbReference>
<reference evidence="3 4" key="1">
    <citation type="submission" date="2018-08" db="EMBL/GenBank/DDBJ databases">
        <title>Murine metabolic-syndrome-specific gut microbial biobank.</title>
        <authorList>
            <person name="Liu C."/>
        </authorList>
    </citation>
    <scope>NUCLEOTIDE SEQUENCE [LARGE SCALE GENOMIC DNA]</scope>
    <source>
        <strain evidence="3 4">583</strain>
    </source>
</reference>
<feature type="transmembrane region" description="Helical" evidence="2">
    <location>
        <begin position="72"/>
        <end position="89"/>
    </location>
</feature>
<feature type="transmembrane region" description="Helical" evidence="2">
    <location>
        <begin position="231"/>
        <end position="251"/>
    </location>
</feature>
<accession>A0A845QZ01</accession>
<comment type="subcellular location">
    <subcellularLocation>
        <location evidence="1">Cell membrane</location>
        <topology evidence="1">Multi-pass membrane protein</topology>
    </subcellularLocation>
</comment>
<sequence length="380" mass="44041">MLKKDKYENLLKHFYWGNFDTGVIFIFLSLFIWDKTENMITVAIAFSIPIIIDTLIDYFFSYLSDKKSRIKLIIIGNIGSSIFLSLYGFSISIYMLYGFIFLKSLFAKLYQSSLQPYIRENIEEHEYMEFIAKRNIKISVGASIGGFTLMFLYGFTQSLPLVFIVSGLIELYSTVYLLKLNDTKAHRKKTKEDLIDLDWIKYITLIYTIEGFAIALIMNRMIIYMHEFQKVSMQNVGLIFFIVYGISNIMASKLYKGFNKTSLKTMLIVSFVSQAILLTLFTIINQIYIVVAVWFFFELVSNITDIYSRDKINRSIFTNIGKKLSKFRITIALGNVLGQLVISKIWDGLGVSISFYFSSVVLIILSFIILFKNNKDFEKN</sequence>
<proteinExistence type="predicted"/>
<keyword evidence="2" id="KW-1133">Transmembrane helix</keyword>
<protein>
    <submittedName>
        <fullName evidence="3">MFS transporter</fullName>
    </submittedName>
</protein>
<name>A0A845QZ01_9CLOT</name>
<feature type="transmembrane region" description="Helical" evidence="2">
    <location>
        <begin position="135"/>
        <end position="155"/>
    </location>
</feature>
<feature type="transmembrane region" description="Helical" evidence="2">
    <location>
        <begin position="199"/>
        <end position="219"/>
    </location>
</feature>
<dbReference type="InterPro" id="IPR011701">
    <property type="entry name" value="MFS"/>
</dbReference>
<comment type="caution">
    <text evidence="3">The sequence shown here is derived from an EMBL/GenBank/DDBJ whole genome shotgun (WGS) entry which is preliminary data.</text>
</comment>
<feature type="transmembrane region" description="Helical" evidence="2">
    <location>
        <begin position="14"/>
        <end position="33"/>
    </location>
</feature>
<organism evidence="3 4">
    <name type="scientific">Senegalia massiliensis</name>
    <dbReference type="NCBI Taxonomy" id="1720316"/>
    <lineage>
        <taxon>Bacteria</taxon>
        <taxon>Bacillati</taxon>
        <taxon>Bacillota</taxon>
        <taxon>Clostridia</taxon>
        <taxon>Eubacteriales</taxon>
        <taxon>Clostridiaceae</taxon>
        <taxon>Senegalia</taxon>
    </lineage>
</organism>